<dbReference type="EMBL" id="FPBH01000024">
    <property type="protein sequence ID" value="SFU24086.1"/>
    <property type="molecule type" value="Genomic_DNA"/>
</dbReference>
<proteinExistence type="predicted"/>
<reference evidence="1 2" key="1">
    <citation type="submission" date="2016-10" db="EMBL/GenBank/DDBJ databases">
        <authorList>
            <person name="de Groot N.N."/>
        </authorList>
    </citation>
    <scope>NUCLEOTIDE SEQUENCE [LARGE SCALE GENOMIC DNA]</scope>
    <source>
        <strain evidence="1 2">LMG 27731</strain>
    </source>
</reference>
<dbReference type="AlphaFoldDB" id="A0A1I7EJJ8"/>
<organism evidence="1 2">
    <name type="scientific">Paraburkholderia aspalathi</name>
    <dbReference type="NCBI Taxonomy" id="1324617"/>
    <lineage>
        <taxon>Bacteria</taxon>
        <taxon>Pseudomonadati</taxon>
        <taxon>Pseudomonadota</taxon>
        <taxon>Betaproteobacteria</taxon>
        <taxon>Burkholderiales</taxon>
        <taxon>Burkholderiaceae</taxon>
        <taxon>Paraburkholderia</taxon>
    </lineage>
</organism>
<evidence type="ECO:0000313" key="1">
    <source>
        <dbReference type="EMBL" id="SFU24086.1"/>
    </source>
</evidence>
<dbReference type="Proteomes" id="UP000198844">
    <property type="component" value="Unassembled WGS sequence"/>
</dbReference>
<accession>A0A1I7EJJ8</accession>
<gene>
    <name evidence="1" type="ORF">SAMN05192563_1024156</name>
</gene>
<name>A0A1I7EJJ8_9BURK</name>
<protein>
    <submittedName>
        <fullName evidence="1">Uncharacterized protein</fullName>
    </submittedName>
</protein>
<sequence>MEDDPARIKPLSHKTDQIPGEVLSITMSSVAGD</sequence>
<evidence type="ECO:0000313" key="2">
    <source>
        <dbReference type="Proteomes" id="UP000198844"/>
    </source>
</evidence>